<reference evidence="7 8" key="1">
    <citation type="journal article" date="2021" name="Sci. Rep.">
        <title>The distribution of antibiotic resistance genes in chicken gut microbiota commensals.</title>
        <authorList>
            <person name="Juricova H."/>
            <person name="Matiasovicova J."/>
            <person name="Kubasova T."/>
            <person name="Cejkova D."/>
            <person name="Rychlik I."/>
        </authorList>
    </citation>
    <scope>NUCLEOTIDE SEQUENCE [LARGE SCALE GENOMIC DNA]</scope>
    <source>
        <strain evidence="7 8">An801</strain>
    </source>
</reference>
<dbReference type="InterPro" id="IPR004837">
    <property type="entry name" value="NaCa_Exmemb"/>
</dbReference>
<keyword evidence="8" id="KW-1185">Reference proteome</keyword>
<keyword evidence="4 5" id="KW-0472">Membrane</keyword>
<organism evidence="7 8">
    <name type="scientific">Bacteroides mediterraneensis</name>
    <dbReference type="NCBI Taxonomy" id="1841856"/>
    <lineage>
        <taxon>Bacteria</taxon>
        <taxon>Pseudomonadati</taxon>
        <taxon>Bacteroidota</taxon>
        <taxon>Bacteroidia</taxon>
        <taxon>Bacteroidales</taxon>
        <taxon>Bacteroidaceae</taxon>
        <taxon>Bacteroides</taxon>
    </lineage>
</organism>
<dbReference type="EMBL" id="JACJJW010000004">
    <property type="protein sequence ID" value="MBM6757546.1"/>
    <property type="molecule type" value="Genomic_DNA"/>
</dbReference>
<feature type="transmembrane region" description="Helical" evidence="5">
    <location>
        <begin position="103"/>
        <end position="121"/>
    </location>
</feature>
<protein>
    <submittedName>
        <fullName evidence="7">Calcium/sodium antiporter</fullName>
    </submittedName>
</protein>
<dbReference type="Gene3D" id="1.20.1420.30">
    <property type="entry name" value="NCX, central ion-binding region"/>
    <property type="match status" value="1"/>
</dbReference>
<dbReference type="NCBIfam" id="TIGR00367">
    <property type="entry name" value="calcium/sodium antiporter"/>
    <property type="match status" value="1"/>
</dbReference>
<accession>A0ABS2ESA1</accession>
<feature type="transmembrane region" description="Helical" evidence="5">
    <location>
        <begin position="274"/>
        <end position="291"/>
    </location>
</feature>
<evidence type="ECO:0000313" key="8">
    <source>
        <dbReference type="Proteomes" id="UP000703295"/>
    </source>
</evidence>
<feature type="transmembrane region" description="Helical" evidence="5">
    <location>
        <begin position="133"/>
        <end position="154"/>
    </location>
</feature>
<evidence type="ECO:0000313" key="7">
    <source>
        <dbReference type="EMBL" id="MBM6757546.1"/>
    </source>
</evidence>
<comment type="subcellular location">
    <subcellularLocation>
        <location evidence="1">Membrane</location>
        <topology evidence="1">Multi-pass membrane protein</topology>
    </subcellularLocation>
</comment>
<evidence type="ECO:0000256" key="4">
    <source>
        <dbReference type="ARBA" id="ARBA00023136"/>
    </source>
</evidence>
<name>A0ABS2ESA1_9BACE</name>
<evidence type="ECO:0000256" key="1">
    <source>
        <dbReference type="ARBA" id="ARBA00004141"/>
    </source>
</evidence>
<dbReference type="PANTHER" id="PTHR10846">
    <property type="entry name" value="SODIUM/POTASSIUM/CALCIUM EXCHANGER"/>
    <property type="match status" value="1"/>
</dbReference>
<dbReference type="InterPro" id="IPR004481">
    <property type="entry name" value="K/Na/Ca-exchanger"/>
</dbReference>
<dbReference type="InterPro" id="IPR044880">
    <property type="entry name" value="NCX_ion-bd_dom_sf"/>
</dbReference>
<gene>
    <name evidence="7" type="ORF">H6A31_02360</name>
</gene>
<dbReference type="Proteomes" id="UP000703295">
    <property type="component" value="Unassembled WGS sequence"/>
</dbReference>
<dbReference type="RefSeq" id="WP_204474381.1">
    <property type="nucleotide sequence ID" value="NZ_JACJJW010000004.1"/>
</dbReference>
<feature type="transmembrane region" description="Helical" evidence="5">
    <location>
        <begin position="36"/>
        <end position="60"/>
    </location>
</feature>
<feature type="transmembrane region" description="Helical" evidence="5">
    <location>
        <begin position="72"/>
        <end position="91"/>
    </location>
</feature>
<evidence type="ECO:0000256" key="2">
    <source>
        <dbReference type="ARBA" id="ARBA00022692"/>
    </source>
</evidence>
<evidence type="ECO:0000256" key="3">
    <source>
        <dbReference type="ARBA" id="ARBA00022989"/>
    </source>
</evidence>
<sequence length="319" mass="33351">MNLLLLIVGLALILVGANGLTDGAASVAKRFHISDLVIGLTIVAFGTSAPELVISVLSALQGSAEMSIGNVVGSNIFNVLMIIGCTALVLPIQVGKGTMSKEIPLVILSALVLTCFANDCLLDGESQNIISRIDGLVLLGFFLIFMRYTFAIAHNGNEDGSEEQKVKELPAWKSTLYIIGGLAGLIFGGQLFVDGASGIARALGVSDSIIGLTLVAGGTSLPELATSITAALKKNPGIAIGNVIGSNLFNVFFVLGCSATLSPLPMGNINNIDMAVLVGSSILFWLVGWFFKKRTITRIEGALLVVCYVAYTAFQISQQ</sequence>
<dbReference type="Pfam" id="PF01699">
    <property type="entry name" value="Na_Ca_ex"/>
    <property type="match status" value="2"/>
</dbReference>
<dbReference type="PANTHER" id="PTHR10846:SF8">
    <property type="entry name" value="INNER MEMBRANE PROTEIN YRBG"/>
    <property type="match status" value="1"/>
</dbReference>
<proteinExistence type="predicted"/>
<evidence type="ECO:0000259" key="6">
    <source>
        <dbReference type="Pfam" id="PF01699"/>
    </source>
</evidence>
<feature type="transmembrane region" description="Helical" evidence="5">
    <location>
        <begin position="174"/>
        <end position="193"/>
    </location>
</feature>
<keyword evidence="3 5" id="KW-1133">Transmembrane helix</keyword>
<feature type="transmembrane region" description="Helical" evidence="5">
    <location>
        <begin position="239"/>
        <end position="262"/>
    </location>
</feature>
<feature type="domain" description="Sodium/calcium exchanger membrane region" evidence="6">
    <location>
        <begin position="3"/>
        <end position="149"/>
    </location>
</feature>
<keyword evidence="2 5" id="KW-0812">Transmembrane</keyword>
<comment type="caution">
    <text evidence="7">The sequence shown here is derived from an EMBL/GenBank/DDBJ whole genome shotgun (WGS) entry which is preliminary data.</text>
</comment>
<feature type="domain" description="Sodium/calcium exchanger membrane region" evidence="6">
    <location>
        <begin position="174"/>
        <end position="316"/>
    </location>
</feature>
<evidence type="ECO:0000256" key="5">
    <source>
        <dbReference type="SAM" id="Phobius"/>
    </source>
</evidence>